<dbReference type="EMBL" id="WNTK01000359">
    <property type="protein sequence ID" value="KAG9470092.1"/>
    <property type="molecule type" value="Genomic_DNA"/>
</dbReference>
<protein>
    <submittedName>
        <fullName evidence="1">Uncharacterized protein</fullName>
    </submittedName>
</protein>
<evidence type="ECO:0000313" key="1">
    <source>
        <dbReference type="EMBL" id="KAG9470092.1"/>
    </source>
</evidence>
<gene>
    <name evidence="1" type="ORF">GDO78_018911</name>
</gene>
<proteinExistence type="predicted"/>
<accession>A0A8J6JUI4</accession>
<evidence type="ECO:0000313" key="2">
    <source>
        <dbReference type="Proteomes" id="UP000770717"/>
    </source>
</evidence>
<sequence length="69" mass="8064">MQSKNQADIVKSVHVLQDCDTVCLMDWDCFFIIRLLIVISSRRNGLTSGRYYINVAFCHVYFHCYDANL</sequence>
<comment type="caution">
    <text evidence="1">The sequence shown here is derived from an EMBL/GenBank/DDBJ whole genome shotgun (WGS) entry which is preliminary data.</text>
</comment>
<name>A0A8J6JUI4_ELECQ</name>
<keyword evidence="2" id="KW-1185">Reference proteome</keyword>
<reference evidence="1" key="1">
    <citation type="thesis" date="2020" institute="ProQuest LLC" country="789 East Eisenhower Parkway, Ann Arbor, MI, USA">
        <title>Comparative Genomics and Chromosome Evolution.</title>
        <authorList>
            <person name="Mudd A.B."/>
        </authorList>
    </citation>
    <scope>NUCLEOTIDE SEQUENCE</scope>
    <source>
        <strain evidence="1">HN-11 Male</strain>
        <tissue evidence="1">Kidney and liver</tissue>
    </source>
</reference>
<dbReference type="Proteomes" id="UP000770717">
    <property type="component" value="Unassembled WGS sequence"/>
</dbReference>
<dbReference type="AlphaFoldDB" id="A0A8J6JUI4"/>
<organism evidence="1 2">
    <name type="scientific">Eleutherodactylus coqui</name>
    <name type="common">Puerto Rican coqui</name>
    <dbReference type="NCBI Taxonomy" id="57060"/>
    <lineage>
        <taxon>Eukaryota</taxon>
        <taxon>Metazoa</taxon>
        <taxon>Chordata</taxon>
        <taxon>Craniata</taxon>
        <taxon>Vertebrata</taxon>
        <taxon>Euteleostomi</taxon>
        <taxon>Amphibia</taxon>
        <taxon>Batrachia</taxon>
        <taxon>Anura</taxon>
        <taxon>Neobatrachia</taxon>
        <taxon>Hyloidea</taxon>
        <taxon>Eleutherodactylidae</taxon>
        <taxon>Eleutherodactylinae</taxon>
        <taxon>Eleutherodactylus</taxon>
        <taxon>Eleutherodactylus</taxon>
    </lineage>
</organism>